<dbReference type="InterPro" id="IPR017900">
    <property type="entry name" value="4Fe4S_Fe_S_CS"/>
</dbReference>
<dbReference type="Proteomes" id="UP000197032">
    <property type="component" value="Unassembled WGS sequence"/>
</dbReference>
<evidence type="ECO:0000256" key="5">
    <source>
        <dbReference type="ARBA" id="ARBA00022827"/>
    </source>
</evidence>
<protein>
    <submittedName>
        <fullName evidence="10">Methyl-viologen-reducing hydrogenase subunit delta</fullName>
    </submittedName>
</protein>
<dbReference type="Pfam" id="PF00037">
    <property type="entry name" value="Fer4"/>
    <property type="match status" value="1"/>
</dbReference>
<evidence type="ECO:0000256" key="7">
    <source>
        <dbReference type="ARBA" id="ARBA00023004"/>
    </source>
</evidence>
<evidence type="ECO:0000313" key="11">
    <source>
        <dbReference type="Proteomes" id="UP000197032"/>
    </source>
</evidence>
<dbReference type="SUPFAM" id="SSF51905">
    <property type="entry name" value="FAD/NAD(P)-binding domain"/>
    <property type="match status" value="1"/>
</dbReference>
<evidence type="ECO:0000259" key="9">
    <source>
        <dbReference type="PROSITE" id="PS51379"/>
    </source>
</evidence>
<dbReference type="Pfam" id="PF02662">
    <property type="entry name" value="FlpD"/>
    <property type="match status" value="1"/>
</dbReference>
<dbReference type="GO" id="GO:0016491">
    <property type="term" value="F:oxidoreductase activity"/>
    <property type="evidence" value="ECO:0007669"/>
    <property type="project" value="UniProtKB-KW"/>
</dbReference>
<dbReference type="InterPro" id="IPR017896">
    <property type="entry name" value="4Fe4S_Fe-S-bd"/>
</dbReference>
<dbReference type="InterPro" id="IPR003813">
    <property type="entry name" value="MvhD/FlpD"/>
</dbReference>
<dbReference type="InterPro" id="IPR039650">
    <property type="entry name" value="HdrA-like"/>
</dbReference>
<dbReference type="OrthoDB" id="9758544at2"/>
<feature type="domain" description="4Fe-4S ferredoxin-type" evidence="9">
    <location>
        <begin position="284"/>
        <end position="314"/>
    </location>
</feature>
<keyword evidence="3" id="KW-0004">4Fe-4S</keyword>
<keyword evidence="4" id="KW-0479">Metal-binding</keyword>
<dbReference type="EMBL" id="BDGJ01000032">
    <property type="protein sequence ID" value="GAW91748.1"/>
    <property type="molecule type" value="Genomic_DNA"/>
</dbReference>
<feature type="domain" description="4Fe-4S ferredoxin-type" evidence="9">
    <location>
        <begin position="582"/>
        <end position="611"/>
    </location>
</feature>
<organism evidence="10 11">
    <name type="scientific">Calderihabitans maritimus</name>
    <dbReference type="NCBI Taxonomy" id="1246530"/>
    <lineage>
        <taxon>Bacteria</taxon>
        <taxon>Bacillati</taxon>
        <taxon>Bacillota</taxon>
        <taxon>Clostridia</taxon>
        <taxon>Neomoorellales</taxon>
        <taxon>Calderihabitantaceae</taxon>
        <taxon>Calderihabitans</taxon>
    </lineage>
</organism>
<evidence type="ECO:0000256" key="8">
    <source>
        <dbReference type="ARBA" id="ARBA00023014"/>
    </source>
</evidence>
<evidence type="ECO:0000256" key="2">
    <source>
        <dbReference type="ARBA" id="ARBA00006561"/>
    </source>
</evidence>
<evidence type="ECO:0000313" key="10">
    <source>
        <dbReference type="EMBL" id="GAW91748.1"/>
    </source>
</evidence>
<keyword evidence="7" id="KW-0408">Iron</keyword>
<dbReference type="AlphaFoldDB" id="A0A1Z5HQN5"/>
<accession>A0A1Z5HQN5</accession>
<evidence type="ECO:0000256" key="4">
    <source>
        <dbReference type="ARBA" id="ARBA00022723"/>
    </source>
</evidence>
<keyword evidence="11" id="KW-1185">Reference proteome</keyword>
<dbReference type="PROSITE" id="PS51379">
    <property type="entry name" value="4FE4S_FER_2"/>
    <property type="match status" value="4"/>
</dbReference>
<dbReference type="InterPro" id="IPR036188">
    <property type="entry name" value="FAD/NAD-bd_sf"/>
</dbReference>
<dbReference type="RefSeq" id="WP_088553234.1">
    <property type="nucleotide sequence ID" value="NZ_BDGJ01000032.1"/>
</dbReference>
<dbReference type="Gene3D" id="3.30.70.20">
    <property type="match status" value="1"/>
</dbReference>
<sequence length="793" mass="87660">MDKAQIGLYICRCNNQISQSIDTNKLASVMRKKKGVAICREHDSICGPEGQQMIREDIRDGKVNTVVIAACSPRLYQKTMANALGEVGLNKYLLEWSNIREQCAWVHSDDPQKAYKKAVNLVSMSLAKARLLKPLEPLRFPSVKSALVVGGGIAGLSACLDLAEARVQVVLVEKEPTVGGKVALLHKYFPRMCNPACGLDFLLQKIRAHDNISIHTLTEIKSISGGPGNFEVTLVTKPRYIMPDRCTACGECTKVCPATRNNHWDFGYSQTRAVYFPHEFAYPHSYIIDRSSCPAGCTLCQDTCPAAAIRLDQSEKEFTVNVGSILLATGWEPYPVERVEQYGYKRFANVVTNMGFERLASPTGPTKGQLVRLTDGKPVKKIAFIQCVGSRDQNYLPYCSQVCCTATLKQIQYVREANPEAEIYVFYMDIRSVGEYEKMYRQAQEESMAIFIRGNPSNIREDPDTKQLIIQAEDTLLGEQLEVKVDMVVLAAGMQGVDGLKDVTFKVNLPVENEASIKNEEIGGEISPGHLQCFPYESQRTGIFLAGSCQGGMDVSTSIKSAAGAAMKAMAFLQDEIVLKPTVPVIDKLKCDKCKRCMEECPFDAWEWDDTGYPAPNLLKCRQCGICQGGCPMKAISLQNFTIKQLAKMVEAVDTGFLGEGEPIILAFVCANDAYPAVDLVGQYRRSYPANVIVVKVPCIGSINVALVADALSHGYDGVILAGCKSDECHFVRGSDLAKTRLENMRETLQRMMIEPDRVKSVELKINDGERFIELVTRFVAELKQLGPNPFKA</sequence>
<dbReference type="GO" id="GO:0051539">
    <property type="term" value="F:4 iron, 4 sulfur cluster binding"/>
    <property type="evidence" value="ECO:0007669"/>
    <property type="project" value="UniProtKB-KW"/>
</dbReference>
<dbReference type="GO" id="GO:0046872">
    <property type="term" value="F:metal ion binding"/>
    <property type="evidence" value="ECO:0007669"/>
    <property type="project" value="UniProtKB-KW"/>
</dbReference>
<name>A0A1Z5HQN5_9FIRM</name>
<dbReference type="Pfam" id="PF13187">
    <property type="entry name" value="Fer4_9"/>
    <property type="match status" value="1"/>
</dbReference>
<keyword evidence="5" id="KW-0274">FAD</keyword>
<keyword evidence="5" id="KW-0285">Flavoprotein</keyword>
<dbReference type="PANTHER" id="PTHR43498">
    <property type="entry name" value="FERREDOXIN:COB-COM HETERODISULFIDE REDUCTASE SUBUNIT A"/>
    <property type="match status" value="1"/>
</dbReference>
<dbReference type="Pfam" id="PF13450">
    <property type="entry name" value="NAD_binding_8"/>
    <property type="match status" value="1"/>
</dbReference>
<comment type="similarity">
    <text evidence="2">Belongs to the HdrA family.</text>
</comment>
<dbReference type="PROSITE" id="PS00198">
    <property type="entry name" value="4FE4S_FER_1"/>
    <property type="match status" value="3"/>
</dbReference>
<dbReference type="PANTHER" id="PTHR43498:SF1">
    <property type="entry name" value="COB--COM HETERODISULFIDE REDUCTASE IRON-SULFUR SUBUNIT A"/>
    <property type="match status" value="1"/>
</dbReference>
<comment type="caution">
    <text evidence="10">The sequence shown here is derived from an EMBL/GenBank/DDBJ whole genome shotgun (WGS) entry which is preliminary data.</text>
</comment>
<dbReference type="Gene3D" id="3.30.70.3270">
    <property type="match status" value="1"/>
</dbReference>
<feature type="domain" description="4Fe-4S ferredoxin-type" evidence="9">
    <location>
        <begin position="237"/>
        <end position="267"/>
    </location>
</feature>
<reference evidence="11" key="1">
    <citation type="journal article" date="2017" name="Appl. Environ. Microbiol.">
        <title>Genomic Analysis of Calderihabitans maritimus KKC1, a Thermophilic, Hydrogenogenic, Carboxydotrophic Bacterium Isolated from Marine Sediment.</title>
        <authorList>
            <person name="Omae K."/>
            <person name="Yoneda Y."/>
            <person name="Fukuyama Y."/>
            <person name="Yoshida T."/>
            <person name="Sako Y."/>
        </authorList>
    </citation>
    <scope>NUCLEOTIDE SEQUENCE [LARGE SCALE GENOMIC DNA]</scope>
    <source>
        <strain evidence="11">KKC1</strain>
    </source>
</reference>
<comment type="cofactor">
    <cofactor evidence="1">
        <name>FAD</name>
        <dbReference type="ChEBI" id="CHEBI:57692"/>
    </cofactor>
</comment>
<keyword evidence="6" id="KW-0560">Oxidoreductase</keyword>
<dbReference type="Gene3D" id="3.40.50.720">
    <property type="entry name" value="NAD(P)-binding Rossmann-like Domain"/>
    <property type="match status" value="1"/>
</dbReference>
<feature type="domain" description="4Fe-4S ferredoxin-type" evidence="9">
    <location>
        <begin position="612"/>
        <end position="641"/>
    </location>
</feature>
<evidence type="ECO:0000256" key="1">
    <source>
        <dbReference type="ARBA" id="ARBA00001974"/>
    </source>
</evidence>
<dbReference type="SUPFAM" id="SSF54862">
    <property type="entry name" value="4Fe-4S ferredoxins"/>
    <property type="match status" value="1"/>
</dbReference>
<evidence type="ECO:0000256" key="6">
    <source>
        <dbReference type="ARBA" id="ARBA00023002"/>
    </source>
</evidence>
<gene>
    <name evidence="10" type="ORF">KKC1_09090</name>
</gene>
<proteinExistence type="inferred from homology"/>
<keyword evidence="8" id="KW-0411">Iron-sulfur</keyword>
<evidence type="ECO:0000256" key="3">
    <source>
        <dbReference type="ARBA" id="ARBA00022485"/>
    </source>
</evidence>